<reference evidence="3 4" key="1">
    <citation type="submission" date="2023-07" db="EMBL/GenBank/DDBJ databases">
        <title>Genomic Encyclopedia of Type Strains, Phase IV (KMG-IV): sequencing the most valuable type-strain genomes for metagenomic binning, comparative biology and taxonomic classification.</title>
        <authorList>
            <person name="Goeker M."/>
        </authorList>
    </citation>
    <scope>NUCLEOTIDE SEQUENCE [LARGE SCALE GENOMIC DNA]</scope>
    <source>
        <strain evidence="3 4">DSM 45903</strain>
    </source>
</reference>
<name>A0ABU1INZ0_9BACL</name>
<accession>A0ABU1INZ0</accession>
<comment type="caution">
    <text evidence="3">The sequence shown here is derived from an EMBL/GenBank/DDBJ whole genome shotgun (WGS) entry which is preliminary data.</text>
</comment>
<feature type="transmembrane region" description="Helical" evidence="2">
    <location>
        <begin position="160"/>
        <end position="182"/>
    </location>
</feature>
<evidence type="ECO:0000256" key="1">
    <source>
        <dbReference type="SAM" id="MobiDB-lite"/>
    </source>
</evidence>
<evidence type="ECO:0000313" key="4">
    <source>
        <dbReference type="Proteomes" id="UP001185012"/>
    </source>
</evidence>
<evidence type="ECO:0008006" key="5">
    <source>
        <dbReference type="Google" id="ProtNLM"/>
    </source>
</evidence>
<proteinExistence type="predicted"/>
<feature type="transmembrane region" description="Helical" evidence="2">
    <location>
        <begin position="20"/>
        <end position="52"/>
    </location>
</feature>
<feature type="transmembrane region" description="Helical" evidence="2">
    <location>
        <begin position="125"/>
        <end position="148"/>
    </location>
</feature>
<evidence type="ECO:0000313" key="3">
    <source>
        <dbReference type="EMBL" id="MDR6226505.1"/>
    </source>
</evidence>
<feature type="transmembrane region" description="Helical" evidence="2">
    <location>
        <begin position="244"/>
        <end position="271"/>
    </location>
</feature>
<gene>
    <name evidence="3" type="ORF">JOE21_002512</name>
</gene>
<evidence type="ECO:0000256" key="2">
    <source>
        <dbReference type="SAM" id="Phobius"/>
    </source>
</evidence>
<dbReference type="RefSeq" id="WP_309866472.1">
    <property type="nucleotide sequence ID" value="NZ_JAVDQG010000005.1"/>
</dbReference>
<feature type="compositionally biased region" description="Polar residues" evidence="1">
    <location>
        <begin position="310"/>
        <end position="324"/>
    </location>
</feature>
<organism evidence="3 4">
    <name type="scientific">Desmospora profundinema</name>
    <dbReference type="NCBI Taxonomy" id="1571184"/>
    <lineage>
        <taxon>Bacteria</taxon>
        <taxon>Bacillati</taxon>
        <taxon>Bacillota</taxon>
        <taxon>Bacilli</taxon>
        <taxon>Bacillales</taxon>
        <taxon>Thermoactinomycetaceae</taxon>
        <taxon>Desmospora</taxon>
    </lineage>
</organism>
<keyword evidence="2" id="KW-1133">Transmembrane helix</keyword>
<keyword evidence="2" id="KW-0472">Membrane</keyword>
<feature type="transmembrane region" description="Helical" evidence="2">
    <location>
        <begin position="203"/>
        <end position="224"/>
    </location>
</feature>
<feature type="region of interest" description="Disordered" evidence="1">
    <location>
        <begin position="298"/>
        <end position="349"/>
    </location>
</feature>
<keyword evidence="2" id="KW-0812">Transmembrane</keyword>
<keyword evidence="4" id="KW-1185">Reference proteome</keyword>
<protein>
    <recommendedName>
        <fullName evidence="5">Glycerophosphoryl diester phosphodiesterase membrane domain-containing protein</fullName>
    </recommendedName>
</protein>
<dbReference type="Proteomes" id="UP001185012">
    <property type="component" value="Unassembled WGS sequence"/>
</dbReference>
<feature type="compositionally biased region" description="Pro residues" evidence="1">
    <location>
        <begin position="331"/>
        <end position="349"/>
    </location>
</feature>
<feature type="transmembrane region" description="Helical" evidence="2">
    <location>
        <begin position="64"/>
        <end position="88"/>
    </location>
</feature>
<sequence length="349" mass="38805">MPTTWELLKKYGLKMYGTNLLGWVITFAVSTVLGFLAQILYLVLFGVAVLGFGSSGPDRDAAGIGFLILMVLINLFFYLFMYLCNAFLVSGSYSMTIEAVWKNRFQFSTYFHHGFSKLKSVVVQMLLTCLLYIPLLFLPVFFLVMMGIGMERGNTGLGLGMFLLLLSSWIPFALLTLALLHAPIILIAEERGAWQSIKDSCKLFVRSFGSVFVTGLIGIAYMAAPLMAFIPLFPLLFLADGNEALAAVGFFFMLLLFFGSMFLLPFLQIAFQVTAVRRYKQLLRKHIVTDEEDPGPWGDESIYGFDRNADSGNIYNDNGNQPLPGQSAPASPKPTDPSSSFPPFPKEDR</sequence>
<dbReference type="EMBL" id="JAVDQG010000005">
    <property type="protein sequence ID" value="MDR6226505.1"/>
    <property type="molecule type" value="Genomic_DNA"/>
</dbReference>